<keyword evidence="3" id="KW-1185">Reference proteome</keyword>
<comment type="caution">
    <text evidence="2">The sequence shown here is derived from an EMBL/GenBank/DDBJ whole genome shotgun (WGS) entry which is preliminary data.</text>
</comment>
<dbReference type="EMBL" id="CM026421">
    <property type="protein sequence ID" value="KAG0593369.1"/>
    <property type="molecule type" value="Genomic_DNA"/>
</dbReference>
<dbReference type="PANTHER" id="PTHR35287">
    <property type="entry name" value="SI:ZFOS-911D5.4"/>
    <property type="match status" value="1"/>
</dbReference>
<accession>A0A8T0JEP5</accession>
<evidence type="ECO:0000313" key="2">
    <source>
        <dbReference type="EMBL" id="KAG0593369.1"/>
    </source>
</evidence>
<proteinExistence type="predicted"/>
<dbReference type="Proteomes" id="UP000822688">
    <property type="component" value="Chromosome 1"/>
</dbReference>
<organism evidence="2 3">
    <name type="scientific">Ceratodon purpureus</name>
    <name type="common">Fire moss</name>
    <name type="synonym">Dicranum purpureum</name>
    <dbReference type="NCBI Taxonomy" id="3225"/>
    <lineage>
        <taxon>Eukaryota</taxon>
        <taxon>Viridiplantae</taxon>
        <taxon>Streptophyta</taxon>
        <taxon>Embryophyta</taxon>
        <taxon>Bryophyta</taxon>
        <taxon>Bryophytina</taxon>
        <taxon>Bryopsida</taxon>
        <taxon>Dicranidae</taxon>
        <taxon>Pseudoditrichales</taxon>
        <taxon>Ditrichaceae</taxon>
        <taxon>Ceratodon</taxon>
    </lineage>
</organism>
<gene>
    <name evidence="2" type="ORF">KC19_1G324200</name>
</gene>
<dbReference type="PROSITE" id="PS50965">
    <property type="entry name" value="NERD"/>
    <property type="match status" value="1"/>
</dbReference>
<dbReference type="Pfam" id="PF08378">
    <property type="entry name" value="NERD"/>
    <property type="match status" value="1"/>
</dbReference>
<dbReference type="AlphaFoldDB" id="A0A8T0JEP5"/>
<dbReference type="PANTHER" id="PTHR35287:SF1">
    <property type="entry name" value="SI:ZFOS-911D5.4"/>
    <property type="match status" value="1"/>
</dbReference>
<name>A0A8T0JEP5_CERPU</name>
<sequence>MHRAQSRGQSRGYGAAQVAYSVVAWSLWLVKVLIMGAGEALAALYRQLKLLALTLTPGHEYELESDRAGRAAELRVSALFEGIPGVQVFTSLRIPDTGQGRGRREIDLVLVTKRELFVVEVKNWSGAIELQPDGSWLQIRRNGTVQKHSNVVDGTKYRAQLLKSYIERRGVNVPPDFVQPKVFLVNPDCKPEQAIVMQPEVLSADRWESFMENNLERTGSGWLSSLLSSSQQPTPVLSEASEKQLLYILSTAPTWDRLELYGGKIVVGDFHSFQGQPEEAQTLKFAKRAVVKQLTMTHRRGWVGHTLGFLVGRTPKVKVVVTVRDHRDANITKISKNQDPGFPLRLEVRPDMKIVFQPVANPKSVHYNLNDVLSLTLSA</sequence>
<dbReference type="InterPro" id="IPR011528">
    <property type="entry name" value="NERD"/>
</dbReference>
<evidence type="ECO:0000313" key="3">
    <source>
        <dbReference type="Proteomes" id="UP000822688"/>
    </source>
</evidence>
<feature type="domain" description="NERD" evidence="1">
    <location>
        <begin position="68"/>
        <end position="185"/>
    </location>
</feature>
<protein>
    <recommendedName>
        <fullName evidence="1">NERD domain-containing protein</fullName>
    </recommendedName>
</protein>
<evidence type="ECO:0000259" key="1">
    <source>
        <dbReference type="PROSITE" id="PS50965"/>
    </source>
</evidence>
<reference evidence="2" key="1">
    <citation type="submission" date="2020-06" db="EMBL/GenBank/DDBJ databases">
        <title>WGS assembly of Ceratodon purpureus strain R40.</title>
        <authorList>
            <person name="Carey S.B."/>
            <person name="Jenkins J."/>
            <person name="Shu S."/>
            <person name="Lovell J.T."/>
            <person name="Sreedasyam A."/>
            <person name="Maumus F."/>
            <person name="Tiley G.P."/>
            <person name="Fernandez-Pozo N."/>
            <person name="Barry K."/>
            <person name="Chen C."/>
            <person name="Wang M."/>
            <person name="Lipzen A."/>
            <person name="Daum C."/>
            <person name="Saski C.A."/>
            <person name="Payton A.C."/>
            <person name="Mcbreen J.C."/>
            <person name="Conrad R.E."/>
            <person name="Kollar L.M."/>
            <person name="Olsson S."/>
            <person name="Huttunen S."/>
            <person name="Landis J.B."/>
            <person name="Wickett N.J."/>
            <person name="Johnson M.G."/>
            <person name="Rensing S.A."/>
            <person name="Grimwood J."/>
            <person name="Schmutz J."/>
            <person name="Mcdaniel S.F."/>
        </authorList>
    </citation>
    <scope>NUCLEOTIDE SEQUENCE</scope>
    <source>
        <strain evidence="2">R40</strain>
    </source>
</reference>